<dbReference type="SMART" id="SM00538">
    <property type="entry name" value="POP4"/>
    <property type="match status" value="1"/>
</dbReference>
<dbReference type="GO" id="GO:0033204">
    <property type="term" value="F:ribonuclease P RNA binding"/>
    <property type="evidence" value="ECO:0007669"/>
    <property type="project" value="InterPro"/>
</dbReference>
<evidence type="ECO:0000313" key="12">
    <source>
        <dbReference type="Proteomes" id="UP001497497"/>
    </source>
</evidence>
<dbReference type="Pfam" id="PF01868">
    <property type="entry name" value="RNase_P-MRP_p29"/>
    <property type="match status" value="1"/>
</dbReference>
<evidence type="ECO:0000256" key="1">
    <source>
        <dbReference type="ARBA" id="ARBA00002435"/>
    </source>
</evidence>
<dbReference type="InterPro" id="IPR036980">
    <property type="entry name" value="RNase_P/MRP_Rpp29_sf"/>
</dbReference>
<keyword evidence="7" id="KW-0255">Endonuclease</keyword>
<protein>
    <recommendedName>
        <fullName evidence="3 10">Ribonuclease P protein subunit p29</fullName>
    </recommendedName>
</protein>
<evidence type="ECO:0000256" key="9">
    <source>
        <dbReference type="ARBA" id="ARBA00046486"/>
    </source>
</evidence>
<dbReference type="GO" id="GO:0000172">
    <property type="term" value="C:ribonuclease MRP complex"/>
    <property type="evidence" value="ECO:0007669"/>
    <property type="project" value="InterPro"/>
</dbReference>
<evidence type="ECO:0000256" key="10">
    <source>
        <dbReference type="PIRNR" id="PIRNR027081"/>
    </source>
</evidence>
<dbReference type="SUPFAM" id="SSF101744">
    <property type="entry name" value="Rof/RNase P subunit-like"/>
    <property type="match status" value="1"/>
</dbReference>
<dbReference type="GO" id="GO:0006364">
    <property type="term" value="P:rRNA processing"/>
    <property type="evidence" value="ECO:0007669"/>
    <property type="project" value="TreeGrafter"/>
</dbReference>
<dbReference type="GO" id="GO:0004519">
    <property type="term" value="F:endonuclease activity"/>
    <property type="evidence" value="ECO:0007669"/>
    <property type="project" value="UniProtKB-KW"/>
</dbReference>
<accession>A0AAV2I0D9</accession>
<proteinExistence type="inferred from homology"/>
<sequence length="233" mass="26470">MSLGLAKIKKAEAYNELSSGELGSGLHKKDVETQKRWWDSFSKEQLSSCRIQSNECDLSSKYENVTIKGKKRKQSKSTAGVPGKFIKLTKVQKRRIRQTFTANSNIRYRTFLPLKEMWTMYIEDLIKFKSLTKESLPVAAQKLMKADFHGCPITVMQSKCPSYIGAYGIVIKETKNTFVLATPEDTVKCIPKTNSIFSVILHDYVFTIHGNQFAIRPGERAARKFKSKATIDL</sequence>
<organism evidence="11 12">
    <name type="scientific">Lymnaea stagnalis</name>
    <name type="common">Great pond snail</name>
    <name type="synonym">Helix stagnalis</name>
    <dbReference type="NCBI Taxonomy" id="6523"/>
    <lineage>
        <taxon>Eukaryota</taxon>
        <taxon>Metazoa</taxon>
        <taxon>Spiralia</taxon>
        <taxon>Lophotrochozoa</taxon>
        <taxon>Mollusca</taxon>
        <taxon>Gastropoda</taxon>
        <taxon>Heterobranchia</taxon>
        <taxon>Euthyneura</taxon>
        <taxon>Panpulmonata</taxon>
        <taxon>Hygrophila</taxon>
        <taxon>Lymnaeoidea</taxon>
        <taxon>Lymnaeidae</taxon>
        <taxon>Lymnaea</taxon>
    </lineage>
</organism>
<evidence type="ECO:0000256" key="3">
    <source>
        <dbReference type="ARBA" id="ARBA00016225"/>
    </source>
</evidence>
<evidence type="ECO:0000256" key="4">
    <source>
        <dbReference type="ARBA" id="ARBA00022490"/>
    </source>
</evidence>
<dbReference type="Gene3D" id="2.30.30.210">
    <property type="entry name" value="Ribonuclease P/MRP, subunit p29"/>
    <property type="match status" value="1"/>
</dbReference>
<keyword evidence="10" id="KW-0539">Nucleus</keyword>
<dbReference type="GO" id="GO:0001682">
    <property type="term" value="P:tRNA 5'-leader removal"/>
    <property type="evidence" value="ECO:0007669"/>
    <property type="project" value="InterPro"/>
</dbReference>
<dbReference type="InterPro" id="IPR002730">
    <property type="entry name" value="Rpp29/RNP1"/>
</dbReference>
<keyword evidence="6" id="KW-0540">Nuclease</keyword>
<evidence type="ECO:0000256" key="2">
    <source>
        <dbReference type="ARBA" id="ARBA00006181"/>
    </source>
</evidence>
<name>A0AAV2I0D9_LYMST</name>
<dbReference type="InterPro" id="IPR016848">
    <property type="entry name" value="RNase_P/MRP_Rpp29-subunit"/>
</dbReference>
<evidence type="ECO:0000313" key="11">
    <source>
        <dbReference type="EMBL" id="CAL1539393.1"/>
    </source>
</evidence>
<comment type="subcellular location">
    <subcellularLocation>
        <location evidence="10">Nucleus</location>
        <location evidence="10">Nucleolus</location>
    </subcellularLocation>
</comment>
<keyword evidence="5 10" id="KW-0819">tRNA processing</keyword>
<dbReference type="InterPro" id="IPR023538">
    <property type="entry name" value="RNP1"/>
</dbReference>
<dbReference type="PANTHER" id="PTHR13348:SF0">
    <property type="entry name" value="RIBONUCLEASE P PROTEIN SUBUNIT P29"/>
    <property type="match status" value="1"/>
</dbReference>
<dbReference type="PIRSF" id="PIRSF027081">
    <property type="entry name" value="RNase_P/MRP_p29_subunit"/>
    <property type="match status" value="1"/>
</dbReference>
<keyword evidence="4" id="KW-0963">Cytoplasm</keyword>
<keyword evidence="12" id="KW-1185">Reference proteome</keyword>
<gene>
    <name evidence="11" type="ORF">GSLYS_00013208001</name>
</gene>
<dbReference type="PANTHER" id="PTHR13348">
    <property type="entry name" value="RIBONUCLEASE P SUBUNIT P29"/>
    <property type="match status" value="1"/>
</dbReference>
<dbReference type="Proteomes" id="UP001497497">
    <property type="component" value="Unassembled WGS sequence"/>
</dbReference>
<dbReference type="HAMAP" id="MF_00754">
    <property type="entry name" value="RNase_P_1"/>
    <property type="match status" value="1"/>
</dbReference>
<dbReference type="InterPro" id="IPR023534">
    <property type="entry name" value="Rof/RNase_P-like"/>
</dbReference>
<reference evidence="11 12" key="1">
    <citation type="submission" date="2024-04" db="EMBL/GenBank/DDBJ databases">
        <authorList>
            <consortium name="Genoscope - CEA"/>
            <person name="William W."/>
        </authorList>
    </citation>
    <scope>NUCLEOTIDE SEQUENCE [LARGE SCALE GENOMIC DNA]</scope>
</reference>
<dbReference type="AlphaFoldDB" id="A0AAV2I0D9"/>
<comment type="subunit">
    <text evidence="9">Component of nuclear RNase P and RNase MRP ribonucleoproteins. RNase P consists of a catalytic RNA moiety and 10 different protein chains; POP1, POP4, POP5, POP7, RPP14, RPP21, RPP25, RPP30, RPP38 and RPP40. Within the RNase P complex, POP1, POP7 and RPP25 form the 'finger' subcomplex, POP5, RPP14, RPP40 and homodimeric RPP30 form the 'palm' subcomplex, and RPP21, POP4 and RPP38 form the 'wrist' subcomplex. All subunits of the RNase P complex interact with the catalytic RNA. Several subunits of RNase P are also part of the RNase MRP complex. RNase MRP consists of a catalytic RNA moiety and about 8 protein subunits; POP1, POP7, RPP25, RPP30, RPP38, RPP40 and possibly also POP4 and POP5.</text>
</comment>
<evidence type="ECO:0000256" key="8">
    <source>
        <dbReference type="ARBA" id="ARBA00022801"/>
    </source>
</evidence>
<dbReference type="GO" id="GO:0016787">
    <property type="term" value="F:hydrolase activity"/>
    <property type="evidence" value="ECO:0007669"/>
    <property type="project" value="UniProtKB-KW"/>
</dbReference>
<dbReference type="EMBL" id="CAXITT010000338">
    <property type="protein sequence ID" value="CAL1539393.1"/>
    <property type="molecule type" value="Genomic_DNA"/>
</dbReference>
<evidence type="ECO:0000256" key="6">
    <source>
        <dbReference type="ARBA" id="ARBA00022722"/>
    </source>
</evidence>
<evidence type="ECO:0000256" key="5">
    <source>
        <dbReference type="ARBA" id="ARBA00022694"/>
    </source>
</evidence>
<comment type="similarity">
    <text evidence="2">Belongs to the eukaryotic/archaeal RNase P protein component 1 family.</text>
</comment>
<dbReference type="GO" id="GO:0030677">
    <property type="term" value="C:ribonuclease P complex"/>
    <property type="evidence" value="ECO:0007669"/>
    <property type="project" value="UniProtKB-UniRule"/>
</dbReference>
<evidence type="ECO:0000256" key="7">
    <source>
        <dbReference type="ARBA" id="ARBA00022759"/>
    </source>
</evidence>
<comment type="function">
    <text evidence="1 10">Component of ribonuclease P, a ribonucleoprotein complex that generates mature tRNA molecules by cleaving their 5'-ends.</text>
</comment>
<keyword evidence="8" id="KW-0378">Hydrolase</keyword>
<dbReference type="GO" id="GO:0005730">
    <property type="term" value="C:nucleolus"/>
    <property type="evidence" value="ECO:0007669"/>
    <property type="project" value="UniProtKB-SubCell"/>
</dbReference>
<comment type="caution">
    <text evidence="11">The sequence shown here is derived from an EMBL/GenBank/DDBJ whole genome shotgun (WGS) entry which is preliminary data.</text>
</comment>